<reference evidence="2 3" key="1">
    <citation type="submission" date="2018-08" db="EMBL/GenBank/DDBJ databases">
        <title>The reduced genetic potential of extracellular carbohydrate catabolism in Euzebyella marina RN62, a Flavobacteriia bacterium isolated from the hadal water.</title>
        <authorList>
            <person name="Xue C."/>
        </authorList>
    </citation>
    <scope>NUCLEOTIDE SEQUENCE [LARGE SCALE GENOMIC DNA]</scope>
    <source>
        <strain evidence="2 3">RN62</strain>
    </source>
</reference>
<protein>
    <submittedName>
        <fullName evidence="2">DUF547 domain-containing protein</fullName>
    </submittedName>
</protein>
<dbReference type="Proteomes" id="UP000276309">
    <property type="component" value="Chromosome"/>
</dbReference>
<accession>A0A3G2LA94</accession>
<organism evidence="2 3">
    <name type="scientific">Euzebyella marina</name>
    <dbReference type="NCBI Taxonomy" id="1761453"/>
    <lineage>
        <taxon>Bacteria</taxon>
        <taxon>Pseudomonadati</taxon>
        <taxon>Bacteroidota</taxon>
        <taxon>Flavobacteriia</taxon>
        <taxon>Flavobacteriales</taxon>
        <taxon>Flavobacteriaceae</taxon>
        <taxon>Euzebyella</taxon>
    </lineage>
</organism>
<evidence type="ECO:0000259" key="1">
    <source>
        <dbReference type="Pfam" id="PF04784"/>
    </source>
</evidence>
<dbReference type="InterPro" id="IPR006869">
    <property type="entry name" value="DUF547"/>
</dbReference>
<proteinExistence type="predicted"/>
<dbReference type="RefSeq" id="WP_121850176.1">
    <property type="nucleotide sequence ID" value="NZ_CP032050.1"/>
</dbReference>
<dbReference type="PANTHER" id="PTHR46361:SF3">
    <property type="entry name" value="ELECTRON CARRIER_ PROTEIN DISULFIDE OXIDOREDUCTASE"/>
    <property type="match status" value="1"/>
</dbReference>
<dbReference type="Pfam" id="PF04784">
    <property type="entry name" value="DUF547"/>
    <property type="match status" value="1"/>
</dbReference>
<sequence length="237" mass="27666">MRSAFIILLLLAPLSVMEQKIERFFNKSDVFLKAYVDKGRVNYEAIKRNQSQLDELLNMAEEMDVDISQPEIYKSFWINVYNLAVIKGITLQYPIDSPLNVSGFFDKVKYSVGRKELTLNEIENDMLRAPFPDEARFHFVLVCAGLGCPPIISTAYRPSLLEEQLEAQTRKAINDKKFIKVEGDQVRISQIFEWYEEDFTRDGKSILSFLNNYRKSQLPENVKISYYPYDWSLNQTE</sequence>
<feature type="domain" description="DUF547" evidence="1">
    <location>
        <begin position="74"/>
        <end position="171"/>
    </location>
</feature>
<evidence type="ECO:0000313" key="2">
    <source>
        <dbReference type="EMBL" id="AYN69170.1"/>
    </source>
</evidence>
<dbReference type="EMBL" id="CP032050">
    <property type="protein sequence ID" value="AYN69170.1"/>
    <property type="molecule type" value="Genomic_DNA"/>
</dbReference>
<keyword evidence="3" id="KW-1185">Reference proteome</keyword>
<dbReference type="OrthoDB" id="526867at2"/>
<dbReference type="AlphaFoldDB" id="A0A3G2LA94"/>
<name>A0A3G2LA94_9FLAO</name>
<dbReference type="PANTHER" id="PTHR46361">
    <property type="entry name" value="ELECTRON CARRIER/ PROTEIN DISULFIDE OXIDOREDUCTASE"/>
    <property type="match status" value="1"/>
</dbReference>
<dbReference type="KEGG" id="emar:D1013_18160"/>
<evidence type="ECO:0000313" key="3">
    <source>
        <dbReference type="Proteomes" id="UP000276309"/>
    </source>
</evidence>
<gene>
    <name evidence="2" type="ORF">D1013_18160</name>
</gene>